<feature type="transmembrane region" description="Helical" evidence="5">
    <location>
        <begin position="183"/>
        <end position="204"/>
    </location>
</feature>
<dbReference type="GO" id="GO:0016020">
    <property type="term" value="C:membrane"/>
    <property type="evidence" value="ECO:0007669"/>
    <property type="project" value="UniProtKB-SubCell"/>
</dbReference>
<dbReference type="InterPro" id="IPR052854">
    <property type="entry name" value="Serpentine_rcpt_epsilon"/>
</dbReference>
<reference evidence="6" key="3">
    <citation type="journal article" date="2019" name="G3 (Bethesda)">
        <title>Hybrid Assembly of the Genome of the Entomopathogenic Nematode Steinernema carpocapsae Identifies the X-Chromosome.</title>
        <authorList>
            <person name="Serra L."/>
            <person name="Macchietto M."/>
            <person name="Macias-Munoz A."/>
            <person name="McGill C.J."/>
            <person name="Rodriguez I.M."/>
            <person name="Rodriguez B."/>
            <person name="Murad R."/>
            <person name="Mortazavi A."/>
        </authorList>
    </citation>
    <scope>NUCLEOTIDE SEQUENCE [LARGE SCALE GENOMIC DNA]</scope>
    <source>
        <strain evidence="6">ALL</strain>
    </source>
</reference>
<feature type="transmembrane region" description="Helical" evidence="5">
    <location>
        <begin position="133"/>
        <end position="150"/>
    </location>
</feature>
<evidence type="ECO:0000256" key="2">
    <source>
        <dbReference type="ARBA" id="ARBA00022692"/>
    </source>
</evidence>
<sequence length="256" mass="29502">MRTLYVQIVFAIVLSNLYGIFRFFVVIYQILVNSRSHAYTCASITQSSIPNGALLAIGCFGFLLVVERVYATYNYLRYEDMDLEVFVQYLCLLIWFVVIITVFGSNAFNFIYLYGENKNCMDADPLKTNIGNLMTALMYGIFCALFVFLIKYNKEKRKHYTSYFNEGLGGRYQLMENISATQMLLPLAIGMTVHCSGCFVFDFFRSVHFLDVGRLIFKSLFFPLFSTFYPIHIIINSTVLKRNAKTMLKQCTTHSA</sequence>
<feature type="transmembrane region" description="Helical" evidence="5">
    <location>
        <begin position="85"/>
        <end position="113"/>
    </location>
</feature>
<feature type="transmembrane region" description="Helical" evidence="5">
    <location>
        <begin position="216"/>
        <end position="240"/>
    </location>
</feature>
<keyword evidence="4 5" id="KW-0472">Membrane</keyword>
<name>A0A4U8V1J8_STECR</name>
<evidence type="ECO:0008006" key="7">
    <source>
        <dbReference type="Google" id="ProtNLM"/>
    </source>
</evidence>
<gene>
    <name evidence="6" type="ORF">L596_006176</name>
</gene>
<evidence type="ECO:0000256" key="4">
    <source>
        <dbReference type="ARBA" id="ARBA00023136"/>
    </source>
</evidence>
<evidence type="ECO:0000256" key="1">
    <source>
        <dbReference type="ARBA" id="ARBA00004141"/>
    </source>
</evidence>
<organism evidence="6">
    <name type="scientific">Steinernema carpocapsae</name>
    <name type="common">Entomopathogenic nematode</name>
    <dbReference type="NCBI Taxonomy" id="34508"/>
    <lineage>
        <taxon>Eukaryota</taxon>
        <taxon>Metazoa</taxon>
        <taxon>Ecdysozoa</taxon>
        <taxon>Nematoda</taxon>
        <taxon>Chromadorea</taxon>
        <taxon>Rhabditida</taxon>
        <taxon>Tylenchina</taxon>
        <taxon>Panagrolaimomorpha</taxon>
        <taxon>Strongyloidoidea</taxon>
        <taxon>Steinernematidae</taxon>
        <taxon>Steinernema</taxon>
    </lineage>
</organism>
<dbReference type="InterPro" id="IPR019408">
    <property type="entry name" value="7TM_GPCR_serpentine_rcpt_Srab"/>
</dbReference>
<evidence type="ECO:0000313" key="6">
    <source>
        <dbReference type="EMBL" id="TMS39692.1"/>
    </source>
</evidence>
<keyword evidence="2 5" id="KW-0812">Transmembrane</keyword>
<dbReference type="Pfam" id="PF10292">
    <property type="entry name" value="7TM_GPCR_Srab"/>
    <property type="match status" value="1"/>
</dbReference>
<evidence type="ECO:0000256" key="5">
    <source>
        <dbReference type="SAM" id="Phobius"/>
    </source>
</evidence>
<protein>
    <recommendedName>
        <fullName evidence="7">G-protein coupled receptors family 1 profile domain-containing protein</fullName>
    </recommendedName>
</protein>
<reference evidence="6" key="1">
    <citation type="submission" date="2013-11" db="EMBL/GenBank/DDBJ databases">
        <authorList>
            <person name="Sternberg P."/>
            <person name="Dillman A."/>
            <person name="Macchietto M."/>
        </authorList>
    </citation>
    <scope>NUCLEOTIDE SEQUENCE</scope>
    <source>
        <strain evidence="6">ALL</strain>
    </source>
</reference>
<evidence type="ECO:0000256" key="3">
    <source>
        <dbReference type="ARBA" id="ARBA00022989"/>
    </source>
</evidence>
<accession>A0A4U8V1J8</accession>
<dbReference type="OrthoDB" id="5853718at2759"/>
<feature type="transmembrane region" description="Helical" evidence="5">
    <location>
        <begin position="7"/>
        <end position="32"/>
    </location>
</feature>
<dbReference type="EMBL" id="AZBU02000001">
    <property type="protein sequence ID" value="TMS39692.1"/>
    <property type="molecule type" value="Genomic_DNA"/>
</dbReference>
<keyword evidence="3 5" id="KW-1133">Transmembrane helix</keyword>
<dbReference type="AlphaFoldDB" id="A0A4U8V1J8"/>
<dbReference type="PANTHER" id="PTHR47518:SF9">
    <property type="entry name" value="SERPENTINE RECEPTOR, CLASS T"/>
    <property type="match status" value="1"/>
</dbReference>
<comment type="caution">
    <text evidence="6">The sequence shown here is derived from an EMBL/GenBank/DDBJ whole genome shotgun (WGS) entry which is preliminary data.</text>
</comment>
<proteinExistence type="predicted"/>
<dbReference type="PANTHER" id="PTHR47518">
    <property type="entry name" value="SERPENTINE RECEPTOR CLASS EPSILON-13-RELATED"/>
    <property type="match status" value="1"/>
</dbReference>
<comment type="subcellular location">
    <subcellularLocation>
        <location evidence="1">Membrane</location>
        <topology evidence="1">Multi-pass membrane protein</topology>
    </subcellularLocation>
</comment>
<feature type="transmembrane region" description="Helical" evidence="5">
    <location>
        <begin position="52"/>
        <end position="73"/>
    </location>
</feature>
<reference evidence="6" key="2">
    <citation type="journal article" date="2015" name="Genome Biol.">
        <title>Comparative genomics of Steinernema reveals deeply conserved gene regulatory networks.</title>
        <authorList>
            <person name="Dillman A.R."/>
            <person name="Macchietto M."/>
            <person name="Porter C.F."/>
            <person name="Rogers A."/>
            <person name="Williams B."/>
            <person name="Antoshechkin I."/>
            <person name="Lee M.M."/>
            <person name="Goodwin Z."/>
            <person name="Lu X."/>
            <person name="Lewis E.E."/>
            <person name="Goodrich-Blair H."/>
            <person name="Stock S.P."/>
            <person name="Adams B.J."/>
            <person name="Sternberg P.W."/>
            <person name="Mortazavi A."/>
        </authorList>
    </citation>
    <scope>NUCLEOTIDE SEQUENCE [LARGE SCALE GENOMIC DNA]</scope>
    <source>
        <strain evidence="6">ALL</strain>
    </source>
</reference>